<dbReference type="PANTHER" id="PTHR43247:SF1">
    <property type="entry name" value="PHOSPHOSERINE AMINOTRANSFERASE"/>
    <property type="match status" value="1"/>
</dbReference>
<dbReference type="UniPathway" id="UPA00244">
    <property type="reaction ID" value="UER00311"/>
</dbReference>
<comment type="caution">
    <text evidence="13">The sequence shown here is derived from an EMBL/GenBank/DDBJ whole genome shotgun (WGS) entry which is preliminary data.</text>
</comment>
<feature type="domain" description="Aminotransferase class V" evidence="12">
    <location>
        <begin position="13"/>
        <end position="359"/>
    </location>
</feature>
<feature type="binding site" evidence="11">
    <location>
        <position position="181"/>
    </location>
    <ligand>
        <name>pyridoxal 5'-phosphate</name>
        <dbReference type="ChEBI" id="CHEBI:597326"/>
    </ligand>
</feature>
<keyword evidence="11" id="KW-0963">Cytoplasm</keyword>
<dbReference type="NCBIfam" id="NF009112">
    <property type="entry name" value="PRK12462.1"/>
    <property type="match status" value="1"/>
</dbReference>
<feature type="binding site" evidence="11">
    <location>
        <position position="204"/>
    </location>
    <ligand>
        <name>pyridoxal 5'-phosphate</name>
        <dbReference type="ChEBI" id="CHEBI:597326"/>
    </ligand>
</feature>
<dbReference type="NCBIfam" id="NF003764">
    <property type="entry name" value="PRK05355.1"/>
    <property type="match status" value="1"/>
</dbReference>
<dbReference type="Gene3D" id="3.40.640.10">
    <property type="entry name" value="Type I PLP-dependent aspartate aminotransferase-like (Major domain)"/>
    <property type="match status" value="1"/>
</dbReference>
<keyword evidence="4 11" id="KW-0032">Aminotransferase</keyword>
<evidence type="ECO:0000256" key="8">
    <source>
        <dbReference type="ARBA" id="ARBA00023299"/>
    </source>
</evidence>
<dbReference type="UniPathway" id="UPA00135">
    <property type="reaction ID" value="UER00197"/>
</dbReference>
<comment type="pathway">
    <text evidence="11">Cofactor biosynthesis; pyridoxine 5'-phosphate biosynthesis; pyridoxine 5'-phosphate from D-erythrose 4-phosphate: step 3/5.</text>
</comment>
<dbReference type="EC" id="2.6.1.52" evidence="11"/>
<evidence type="ECO:0000256" key="7">
    <source>
        <dbReference type="ARBA" id="ARBA00022898"/>
    </source>
</evidence>
<dbReference type="GO" id="GO:0005737">
    <property type="term" value="C:cytoplasm"/>
    <property type="evidence" value="ECO:0007669"/>
    <property type="project" value="UniProtKB-SubCell"/>
</dbReference>
<dbReference type="GO" id="GO:0004648">
    <property type="term" value="F:O-phospho-L-serine:2-oxoglutarate aminotransferase activity"/>
    <property type="evidence" value="ECO:0007669"/>
    <property type="project" value="UniProtKB-UniRule"/>
</dbReference>
<evidence type="ECO:0000256" key="10">
    <source>
        <dbReference type="ARBA" id="ARBA00049007"/>
    </source>
</evidence>
<comment type="cofactor">
    <cofactor evidence="11">
        <name>pyridoxal 5'-phosphate</name>
        <dbReference type="ChEBI" id="CHEBI:597326"/>
    </cofactor>
    <text evidence="11">Binds 1 pyridoxal phosphate per subunit.</text>
</comment>
<evidence type="ECO:0000259" key="12">
    <source>
        <dbReference type="Pfam" id="PF00266"/>
    </source>
</evidence>
<keyword evidence="5 11" id="KW-0028">Amino-acid biosynthesis</keyword>
<name>A0A8J7L8Z1_9NOST</name>
<comment type="pathway">
    <text evidence="2 11">Amino-acid biosynthesis; L-serine biosynthesis; L-serine from 3-phospho-D-glycerate: step 2/3.</text>
</comment>
<evidence type="ECO:0000313" key="14">
    <source>
        <dbReference type="Proteomes" id="UP000632766"/>
    </source>
</evidence>
<feature type="binding site" evidence="11">
    <location>
        <position position="111"/>
    </location>
    <ligand>
        <name>pyridoxal 5'-phosphate</name>
        <dbReference type="ChEBI" id="CHEBI:597326"/>
    </ligand>
</feature>
<dbReference type="EMBL" id="JAECZC010000029">
    <property type="protein sequence ID" value="MBH8563710.1"/>
    <property type="molecule type" value="Genomic_DNA"/>
</dbReference>
<evidence type="ECO:0000256" key="3">
    <source>
        <dbReference type="ARBA" id="ARBA00006904"/>
    </source>
</evidence>
<protein>
    <recommendedName>
        <fullName evidence="11">Phosphoserine aminotransferase</fullName>
        <ecNumber evidence="11">2.6.1.52</ecNumber>
    </recommendedName>
    <alternativeName>
        <fullName evidence="11">Phosphohydroxythreonine aminotransferase</fullName>
        <shortName evidence="11">PSAT</shortName>
    </alternativeName>
</protein>
<evidence type="ECO:0000256" key="6">
    <source>
        <dbReference type="ARBA" id="ARBA00022679"/>
    </source>
</evidence>
<keyword evidence="8 11" id="KW-0718">Serine biosynthesis</keyword>
<dbReference type="GO" id="GO:0006564">
    <property type="term" value="P:L-serine biosynthetic process"/>
    <property type="evidence" value="ECO:0007669"/>
    <property type="project" value="UniProtKB-UniRule"/>
</dbReference>
<evidence type="ECO:0000256" key="4">
    <source>
        <dbReference type="ARBA" id="ARBA00022576"/>
    </source>
</evidence>
<evidence type="ECO:0000256" key="2">
    <source>
        <dbReference type="ARBA" id="ARBA00005099"/>
    </source>
</evidence>
<dbReference type="FunFam" id="3.90.1150.10:FF:000006">
    <property type="entry name" value="Phosphoserine aminotransferase"/>
    <property type="match status" value="1"/>
</dbReference>
<feature type="binding site" evidence="11">
    <location>
        <begin position="246"/>
        <end position="247"/>
    </location>
    <ligand>
        <name>pyridoxal 5'-phosphate</name>
        <dbReference type="ChEBI" id="CHEBI:597326"/>
    </ligand>
</feature>
<accession>A0A8J7L8Z1</accession>
<organism evidence="13 14">
    <name type="scientific">Amazonocrinis nigriterrae CENA67</name>
    <dbReference type="NCBI Taxonomy" id="2794033"/>
    <lineage>
        <taxon>Bacteria</taxon>
        <taxon>Bacillati</taxon>
        <taxon>Cyanobacteriota</taxon>
        <taxon>Cyanophyceae</taxon>
        <taxon>Nostocales</taxon>
        <taxon>Nostocaceae</taxon>
        <taxon>Amazonocrinis</taxon>
        <taxon>Amazonocrinis nigriterrae</taxon>
    </lineage>
</organism>
<dbReference type="FunFam" id="3.40.640.10:FF:000010">
    <property type="entry name" value="Phosphoserine aminotransferase"/>
    <property type="match status" value="1"/>
</dbReference>
<dbReference type="GO" id="GO:0008615">
    <property type="term" value="P:pyridoxine biosynthetic process"/>
    <property type="evidence" value="ECO:0007669"/>
    <property type="project" value="UniProtKB-UniRule"/>
</dbReference>
<dbReference type="Proteomes" id="UP000632766">
    <property type="component" value="Unassembled WGS sequence"/>
</dbReference>
<evidence type="ECO:0000256" key="5">
    <source>
        <dbReference type="ARBA" id="ARBA00022605"/>
    </source>
</evidence>
<keyword evidence="6 11" id="KW-0808">Transferase</keyword>
<evidence type="ECO:0000256" key="11">
    <source>
        <dbReference type="HAMAP-Rule" id="MF_00160"/>
    </source>
</evidence>
<comment type="similarity">
    <text evidence="3 11">Belongs to the class-V pyridoxal-phosphate-dependent aminotransferase family. SerC subfamily.</text>
</comment>
<dbReference type="Gene3D" id="3.90.1150.10">
    <property type="entry name" value="Aspartate Aminotransferase, domain 1"/>
    <property type="match status" value="1"/>
</dbReference>
<dbReference type="RefSeq" id="WP_198125580.1">
    <property type="nucleotide sequence ID" value="NZ_JAECZC010000029.1"/>
</dbReference>
<dbReference type="PANTHER" id="PTHR43247">
    <property type="entry name" value="PHOSPHOSERINE AMINOTRANSFERASE"/>
    <property type="match status" value="1"/>
</dbReference>
<dbReference type="GO" id="GO:0030170">
    <property type="term" value="F:pyridoxal phosphate binding"/>
    <property type="evidence" value="ECO:0007669"/>
    <property type="project" value="UniProtKB-UniRule"/>
</dbReference>
<evidence type="ECO:0000256" key="9">
    <source>
        <dbReference type="ARBA" id="ARBA00047630"/>
    </source>
</evidence>
<dbReference type="InterPro" id="IPR015421">
    <property type="entry name" value="PyrdxlP-dep_Trfase_major"/>
</dbReference>
<keyword evidence="11" id="KW-0664">Pyridoxine biosynthesis</keyword>
<comment type="caution">
    <text evidence="11">Lacks conserved residue(s) required for the propagation of feature annotation.</text>
</comment>
<dbReference type="PIRSF" id="PIRSF000525">
    <property type="entry name" value="SerC"/>
    <property type="match status" value="1"/>
</dbReference>
<keyword evidence="7 11" id="KW-0663">Pyridoxal phosphate</keyword>
<comment type="function">
    <text evidence="1 11">Catalyzes the reversible conversion of 3-phosphohydroxypyruvate to phosphoserine and of 3-hydroxy-2-oxo-4-phosphonooxybutanoate to phosphohydroxythreonine.</text>
</comment>
<keyword evidence="14" id="KW-1185">Reference proteome</keyword>
<dbReference type="HAMAP" id="MF_00160">
    <property type="entry name" value="SerC_aminotrans_5"/>
    <property type="match status" value="1"/>
</dbReference>
<dbReference type="InterPro" id="IPR015424">
    <property type="entry name" value="PyrdxlP-dep_Trfase"/>
</dbReference>
<gene>
    <name evidence="11" type="primary">serC</name>
    <name evidence="13" type="ORF">I8748_16175</name>
</gene>
<comment type="catalytic activity">
    <reaction evidence="10 11">
        <text>O-phospho-L-serine + 2-oxoglutarate = 3-phosphooxypyruvate + L-glutamate</text>
        <dbReference type="Rhea" id="RHEA:14329"/>
        <dbReference type="ChEBI" id="CHEBI:16810"/>
        <dbReference type="ChEBI" id="CHEBI:18110"/>
        <dbReference type="ChEBI" id="CHEBI:29985"/>
        <dbReference type="ChEBI" id="CHEBI:57524"/>
        <dbReference type="EC" id="2.6.1.52"/>
    </reaction>
</comment>
<comment type="subunit">
    <text evidence="11">Homodimer.</text>
</comment>
<comment type="catalytic activity">
    <reaction evidence="9 11">
        <text>4-(phosphooxy)-L-threonine + 2-oxoglutarate = (R)-3-hydroxy-2-oxo-4-phosphooxybutanoate + L-glutamate</text>
        <dbReference type="Rhea" id="RHEA:16573"/>
        <dbReference type="ChEBI" id="CHEBI:16810"/>
        <dbReference type="ChEBI" id="CHEBI:29985"/>
        <dbReference type="ChEBI" id="CHEBI:58452"/>
        <dbReference type="ChEBI" id="CHEBI:58538"/>
        <dbReference type="EC" id="2.6.1.52"/>
    </reaction>
</comment>
<evidence type="ECO:0000256" key="1">
    <source>
        <dbReference type="ARBA" id="ARBA00003483"/>
    </source>
</evidence>
<feature type="binding site" evidence="11">
    <location>
        <position position="50"/>
    </location>
    <ligand>
        <name>L-glutamate</name>
        <dbReference type="ChEBI" id="CHEBI:29985"/>
    </ligand>
</feature>
<dbReference type="Pfam" id="PF00266">
    <property type="entry name" value="Aminotran_5"/>
    <property type="match status" value="1"/>
</dbReference>
<comment type="subcellular location">
    <subcellularLocation>
        <location evidence="11">Cytoplasm</location>
    </subcellularLocation>
</comment>
<dbReference type="SUPFAM" id="SSF53383">
    <property type="entry name" value="PLP-dependent transferases"/>
    <property type="match status" value="1"/>
</dbReference>
<proteinExistence type="inferred from homology"/>
<dbReference type="AlphaFoldDB" id="A0A8J7L8Z1"/>
<reference evidence="13 14" key="1">
    <citation type="journal article" date="2021" name="Int. J. Syst. Evol. Microbiol.">
        <title>Amazonocrinis nigriterrae gen. nov., sp. nov., Atlanticothrix silvestris gen. nov., sp. nov. and Dendronalium phyllosphericum gen. nov., sp. nov., nostocacean cyanobacteria from Brazilian environments.</title>
        <authorList>
            <person name="Alvarenga D.O."/>
            <person name="Andreote A.P.D."/>
            <person name="Branco L.H.Z."/>
            <person name="Delbaje E."/>
            <person name="Cruz R.B."/>
            <person name="Varani A.M."/>
            <person name="Fiore M.F."/>
        </authorList>
    </citation>
    <scope>NUCLEOTIDE SEQUENCE [LARGE SCALE GENOMIC DNA]</scope>
    <source>
        <strain evidence="13 14">CENA67</strain>
    </source>
</reference>
<feature type="modified residue" description="N6-(pyridoxal phosphate)lysine" evidence="11">
    <location>
        <position position="205"/>
    </location>
</feature>
<evidence type="ECO:0000313" key="13">
    <source>
        <dbReference type="EMBL" id="MBH8563710.1"/>
    </source>
</evidence>
<dbReference type="InterPro" id="IPR000192">
    <property type="entry name" value="Aminotrans_V_dom"/>
</dbReference>
<dbReference type="InterPro" id="IPR022278">
    <property type="entry name" value="Pser_aminoTfrase"/>
</dbReference>
<sequence>MDFLNLSDRNNHFNFSGGPGALPESVLNATQAAINNVPEVGLSLLGISHRSEWLRNVLDETEDHLRNLLSIPKNYHVLFLQGGSSLQFSMIPMNFLRGSRKIAEYIVSGYWSIKSVPEARKEGQVQVVWDGRDSGYKRLPKAEELVVSSDAAYLHYVSNETVEGLQFSYLPGISNVPLICDMSSDFLSQSIPIERYALIYAHAQKNLGPAGVTVVLIRDDLVDTIPSDLHTMLDYRTHIRGKSIYNTPPVFALYVVMLVTRWLRKDIGGLAAMAEINQAKADTLYKVLDESGGFYQGHAVQENRSLMNVAFRLTDPNLEPLFLKTAVENGFYGLDGHRSIGGLRASLYNAVTQSGVEALAAFMLDFQQRYG</sequence>
<feature type="binding site" evidence="11">
    <location>
        <position position="161"/>
    </location>
    <ligand>
        <name>pyridoxal 5'-phosphate</name>
        <dbReference type="ChEBI" id="CHEBI:597326"/>
    </ligand>
</feature>
<dbReference type="InterPro" id="IPR015422">
    <property type="entry name" value="PyrdxlP-dep_Trfase_small"/>
</dbReference>